<reference evidence="1" key="1">
    <citation type="submission" date="2014-09" db="EMBL/GenBank/DDBJ databases">
        <authorList>
            <person name="Magalhaes I.L.F."/>
            <person name="Oliveira U."/>
            <person name="Santos F.R."/>
            <person name="Vidigal T.H.D.A."/>
            <person name="Brescovit A.D."/>
            <person name="Santos A.J."/>
        </authorList>
    </citation>
    <scope>NUCLEOTIDE SEQUENCE</scope>
    <source>
        <tissue evidence="1">Shoot tissue taken approximately 20 cm above the soil surface</tissue>
    </source>
</reference>
<dbReference type="EMBL" id="GBRH01170555">
    <property type="protein sequence ID" value="JAE27341.1"/>
    <property type="molecule type" value="Transcribed_RNA"/>
</dbReference>
<reference evidence="1" key="2">
    <citation type="journal article" date="2015" name="Data Brief">
        <title>Shoot transcriptome of the giant reed, Arundo donax.</title>
        <authorList>
            <person name="Barrero R.A."/>
            <person name="Guerrero F.D."/>
            <person name="Moolhuijzen P."/>
            <person name="Goolsby J.A."/>
            <person name="Tidwell J."/>
            <person name="Bellgard S.E."/>
            <person name="Bellgard M.I."/>
        </authorList>
    </citation>
    <scope>NUCLEOTIDE SEQUENCE</scope>
    <source>
        <tissue evidence="1">Shoot tissue taken approximately 20 cm above the soil surface</tissue>
    </source>
</reference>
<evidence type="ECO:0000313" key="1">
    <source>
        <dbReference type="EMBL" id="JAE27341.1"/>
    </source>
</evidence>
<proteinExistence type="predicted"/>
<name>A0A0A9GXM1_ARUDO</name>
<sequence length="48" mass="5468">MHLHALSTSKTLLPSMANTVNLSNHMPITKISKQINPRIDIILMLHYE</sequence>
<organism evidence="1">
    <name type="scientific">Arundo donax</name>
    <name type="common">Giant reed</name>
    <name type="synonym">Donax arundinaceus</name>
    <dbReference type="NCBI Taxonomy" id="35708"/>
    <lineage>
        <taxon>Eukaryota</taxon>
        <taxon>Viridiplantae</taxon>
        <taxon>Streptophyta</taxon>
        <taxon>Embryophyta</taxon>
        <taxon>Tracheophyta</taxon>
        <taxon>Spermatophyta</taxon>
        <taxon>Magnoliopsida</taxon>
        <taxon>Liliopsida</taxon>
        <taxon>Poales</taxon>
        <taxon>Poaceae</taxon>
        <taxon>PACMAD clade</taxon>
        <taxon>Arundinoideae</taxon>
        <taxon>Arundineae</taxon>
        <taxon>Arundo</taxon>
    </lineage>
</organism>
<accession>A0A0A9GXM1</accession>
<dbReference type="AlphaFoldDB" id="A0A0A9GXM1"/>
<protein>
    <submittedName>
        <fullName evidence="1">Uncharacterized protein</fullName>
    </submittedName>
</protein>